<name>A0A9W4SSG6_9GLOM</name>
<accession>A0A9W4SSG6</accession>
<organism evidence="1 2">
    <name type="scientific">Funneliformis geosporum</name>
    <dbReference type="NCBI Taxonomy" id="1117311"/>
    <lineage>
        <taxon>Eukaryota</taxon>
        <taxon>Fungi</taxon>
        <taxon>Fungi incertae sedis</taxon>
        <taxon>Mucoromycota</taxon>
        <taxon>Glomeromycotina</taxon>
        <taxon>Glomeromycetes</taxon>
        <taxon>Glomerales</taxon>
        <taxon>Glomeraceae</taxon>
        <taxon>Funneliformis</taxon>
    </lineage>
</organism>
<proteinExistence type="predicted"/>
<dbReference type="OrthoDB" id="10446314at2759"/>
<evidence type="ECO:0000313" key="1">
    <source>
        <dbReference type="EMBL" id="CAI2179224.1"/>
    </source>
</evidence>
<evidence type="ECO:0000313" key="2">
    <source>
        <dbReference type="Proteomes" id="UP001153678"/>
    </source>
</evidence>
<dbReference type="Proteomes" id="UP001153678">
    <property type="component" value="Unassembled WGS sequence"/>
</dbReference>
<sequence length="206" mass="23596">MTFLQEKKINENENFYDYYTRLVAELPPTKFNFHTVKVPGYGAWVKCTKLPTTFISYVIRCVNPNAQVDPMNYGGDFYDLNTPQANTNFYGKYGKGFTAMTVNFTDYLTGSVCGEIDTEGFTSVAYICEKDVTSSILENWCLSIFNPFYNDQKVEVVVSFIASVFVDGSYRKDPNQIPASISKQTFSINKVNKKRNLRRVRSLRPF</sequence>
<protein>
    <submittedName>
        <fullName evidence="1">5311_t:CDS:1</fullName>
    </submittedName>
</protein>
<keyword evidence="2" id="KW-1185">Reference proteome</keyword>
<comment type="caution">
    <text evidence="1">The sequence shown here is derived from an EMBL/GenBank/DDBJ whole genome shotgun (WGS) entry which is preliminary data.</text>
</comment>
<dbReference type="EMBL" id="CAMKVN010002027">
    <property type="protein sequence ID" value="CAI2179224.1"/>
    <property type="molecule type" value="Genomic_DNA"/>
</dbReference>
<dbReference type="AlphaFoldDB" id="A0A9W4SSG6"/>
<gene>
    <name evidence="1" type="ORF">FWILDA_LOCUS8982</name>
</gene>
<reference evidence="1" key="1">
    <citation type="submission" date="2022-08" db="EMBL/GenBank/DDBJ databases">
        <authorList>
            <person name="Kallberg Y."/>
            <person name="Tangrot J."/>
            <person name="Rosling A."/>
        </authorList>
    </citation>
    <scope>NUCLEOTIDE SEQUENCE</scope>
    <source>
        <strain evidence="1">Wild A</strain>
    </source>
</reference>